<dbReference type="WBParaSite" id="ALUE_0002230901-mRNA-1">
    <property type="protein sequence ID" value="ALUE_0002230901-mRNA-1"/>
    <property type="gene ID" value="ALUE_0002230901"/>
</dbReference>
<keyword evidence="2" id="KW-0812">Transmembrane</keyword>
<dbReference type="AlphaFoldDB" id="A0A0M3IU81"/>
<feature type="transmembrane region" description="Helical" evidence="2">
    <location>
        <begin position="159"/>
        <end position="179"/>
    </location>
</feature>
<sequence>MLSMAANLHRLEFLKGNISLLAFERTAPHHLLFTIICNAVYESSKPVLLKDAFALPQVRKLYEMTASCLKHSKSESNDDNSSLPPTPQPVLRKRSPSASCESNGSGSMPPTPPPADTKQSDASEGHTDDAAEGMDASTPAKSPEAKKNCMKVTPKKRKLRFTGCCILLVCCSLISLQFLHT</sequence>
<evidence type="ECO:0000256" key="1">
    <source>
        <dbReference type="SAM" id="MobiDB-lite"/>
    </source>
</evidence>
<name>A0A0M3IU81_ASCLU</name>
<protein>
    <submittedName>
        <fullName evidence="4">Uncharacterized protein</fullName>
    </submittedName>
</protein>
<keyword evidence="2" id="KW-1133">Transmembrane helix</keyword>
<accession>A0A0M3IU81</accession>
<proteinExistence type="predicted"/>
<evidence type="ECO:0000256" key="2">
    <source>
        <dbReference type="SAM" id="Phobius"/>
    </source>
</evidence>
<feature type="compositionally biased region" description="Polar residues" evidence="1">
    <location>
        <begin position="96"/>
        <end position="108"/>
    </location>
</feature>
<feature type="compositionally biased region" description="Basic and acidic residues" evidence="1">
    <location>
        <begin position="118"/>
        <end position="129"/>
    </location>
</feature>
<dbReference type="Proteomes" id="UP000036681">
    <property type="component" value="Unplaced"/>
</dbReference>
<keyword evidence="3" id="KW-1185">Reference proteome</keyword>
<feature type="region of interest" description="Disordered" evidence="1">
    <location>
        <begin position="72"/>
        <end position="148"/>
    </location>
</feature>
<organism evidence="3 4">
    <name type="scientific">Ascaris lumbricoides</name>
    <name type="common">Giant roundworm</name>
    <dbReference type="NCBI Taxonomy" id="6252"/>
    <lineage>
        <taxon>Eukaryota</taxon>
        <taxon>Metazoa</taxon>
        <taxon>Ecdysozoa</taxon>
        <taxon>Nematoda</taxon>
        <taxon>Chromadorea</taxon>
        <taxon>Rhabditida</taxon>
        <taxon>Spirurina</taxon>
        <taxon>Ascaridomorpha</taxon>
        <taxon>Ascaridoidea</taxon>
        <taxon>Ascarididae</taxon>
        <taxon>Ascaris</taxon>
    </lineage>
</organism>
<keyword evidence="2" id="KW-0472">Membrane</keyword>
<evidence type="ECO:0000313" key="3">
    <source>
        <dbReference type="Proteomes" id="UP000036681"/>
    </source>
</evidence>
<reference evidence="4" key="1">
    <citation type="submission" date="2017-02" db="UniProtKB">
        <authorList>
            <consortium name="WormBaseParasite"/>
        </authorList>
    </citation>
    <scope>IDENTIFICATION</scope>
</reference>
<evidence type="ECO:0000313" key="4">
    <source>
        <dbReference type="WBParaSite" id="ALUE_0002230901-mRNA-1"/>
    </source>
</evidence>